<reference evidence="11" key="1">
    <citation type="submission" date="2013-08" db="EMBL/GenBank/DDBJ databases">
        <authorList>
            <person name="Mendez C."/>
            <person name="Richter M."/>
            <person name="Ferrer M."/>
            <person name="Sanchez J."/>
        </authorList>
    </citation>
    <scope>NUCLEOTIDE SEQUENCE</scope>
</reference>
<evidence type="ECO:0000256" key="7">
    <source>
        <dbReference type="ARBA" id="ARBA00023077"/>
    </source>
</evidence>
<dbReference type="PROSITE" id="PS52016">
    <property type="entry name" value="TONB_DEPENDENT_REC_3"/>
    <property type="match status" value="1"/>
</dbReference>
<dbReference type="InterPro" id="IPR036942">
    <property type="entry name" value="Beta-barrel_TonB_sf"/>
</dbReference>
<name>T1CB74_9ZZZZ</name>
<evidence type="ECO:0000313" key="11">
    <source>
        <dbReference type="EMBL" id="EQD63785.1"/>
    </source>
</evidence>
<dbReference type="Pfam" id="PF00593">
    <property type="entry name" value="TonB_dep_Rec_b-barrel"/>
    <property type="match status" value="1"/>
</dbReference>
<reference evidence="11" key="2">
    <citation type="journal article" date="2014" name="ISME J.">
        <title>Microbial stratification in low pH oxic and suboxic macroscopic growths along an acid mine drainage.</title>
        <authorList>
            <person name="Mendez-Garcia C."/>
            <person name="Mesa V."/>
            <person name="Sprenger R.R."/>
            <person name="Richter M."/>
            <person name="Diez M.S."/>
            <person name="Solano J."/>
            <person name="Bargiela R."/>
            <person name="Golyshina O.V."/>
            <person name="Manteca A."/>
            <person name="Ramos J.L."/>
            <person name="Gallego J.R."/>
            <person name="Llorente I."/>
            <person name="Martins Dos Santos V.A."/>
            <person name="Jensen O.N."/>
            <person name="Pelaez A.I."/>
            <person name="Sanchez J."/>
            <person name="Ferrer M."/>
        </authorList>
    </citation>
    <scope>NUCLEOTIDE SEQUENCE</scope>
</reference>
<keyword evidence="2" id="KW-0813">Transport</keyword>
<keyword evidence="4" id="KW-0812">Transmembrane</keyword>
<evidence type="ECO:0000256" key="4">
    <source>
        <dbReference type="ARBA" id="ARBA00022692"/>
    </source>
</evidence>
<keyword evidence="3" id="KW-0410">Iron transport</keyword>
<dbReference type="SUPFAM" id="SSF56935">
    <property type="entry name" value="Porins"/>
    <property type="match status" value="1"/>
</dbReference>
<evidence type="ECO:0000256" key="1">
    <source>
        <dbReference type="ARBA" id="ARBA00004571"/>
    </source>
</evidence>
<keyword evidence="5" id="KW-0408">Iron</keyword>
<dbReference type="EMBL" id="AUZY01004352">
    <property type="protein sequence ID" value="EQD63785.1"/>
    <property type="molecule type" value="Genomic_DNA"/>
</dbReference>
<keyword evidence="6" id="KW-0406">Ion transport</keyword>
<dbReference type="PANTHER" id="PTHR32552:SF81">
    <property type="entry name" value="TONB-DEPENDENT OUTER MEMBRANE RECEPTOR"/>
    <property type="match status" value="1"/>
</dbReference>
<dbReference type="InterPro" id="IPR039426">
    <property type="entry name" value="TonB-dep_rcpt-like"/>
</dbReference>
<comment type="caution">
    <text evidence="11">The sequence shown here is derived from an EMBL/GenBank/DDBJ whole genome shotgun (WGS) entry which is preliminary data.</text>
</comment>
<keyword evidence="8" id="KW-0472">Membrane</keyword>
<keyword evidence="7" id="KW-0798">TonB box</keyword>
<protein>
    <recommendedName>
        <fullName evidence="10">TonB-dependent receptor-like beta-barrel domain-containing protein</fullName>
    </recommendedName>
</protein>
<dbReference type="GO" id="GO:0009279">
    <property type="term" value="C:cell outer membrane"/>
    <property type="evidence" value="ECO:0007669"/>
    <property type="project" value="UniProtKB-SubCell"/>
</dbReference>
<dbReference type="AlphaFoldDB" id="T1CB74"/>
<sequence>NETLLNYELGAKMSFFGGRFMLNSALFHALYHNIQLSVYTSYVQPNGQRGFFGDFTNAGKATIDGMENEFAWQMGDRWTLSGNLSW</sequence>
<feature type="non-terminal residue" evidence="11">
    <location>
        <position position="1"/>
    </location>
</feature>
<evidence type="ECO:0000256" key="9">
    <source>
        <dbReference type="ARBA" id="ARBA00023237"/>
    </source>
</evidence>
<dbReference type="GO" id="GO:0006826">
    <property type="term" value="P:iron ion transport"/>
    <property type="evidence" value="ECO:0007669"/>
    <property type="project" value="UniProtKB-KW"/>
</dbReference>
<feature type="non-terminal residue" evidence="11">
    <location>
        <position position="86"/>
    </location>
</feature>
<dbReference type="Gene3D" id="2.40.170.20">
    <property type="entry name" value="TonB-dependent receptor, beta-barrel domain"/>
    <property type="match status" value="1"/>
</dbReference>
<evidence type="ECO:0000256" key="2">
    <source>
        <dbReference type="ARBA" id="ARBA00022448"/>
    </source>
</evidence>
<dbReference type="PANTHER" id="PTHR32552">
    <property type="entry name" value="FERRICHROME IRON RECEPTOR-RELATED"/>
    <property type="match status" value="1"/>
</dbReference>
<evidence type="ECO:0000256" key="3">
    <source>
        <dbReference type="ARBA" id="ARBA00022496"/>
    </source>
</evidence>
<evidence type="ECO:0000256" key="5">
    <source>
        <dbReference type="ARBA" id="ARBA00023004"/>
    </source>
</evidence>
<evidence type="ECO:0000259" key="10">
    <source>
        <dbReference type="Pfam" id="PF00593"/>
    </source>
</evidence>
<gene>
    <name evidence="11" type="ORF">B1B_06860</name>
</gene>
<accession>T1CB74</accession>
<keyword evidence="9" id="KW-0998">Cell outer membrane</keyword>
<comment type="subcellular location">
    <subcellularLocation>
        <location evidence="1">Cell outer membrane</location>
        <topology evidence="1">Multi-pass membrane protein</topology>
    </subcellularLocation>
</comment>
<proteinExistence type="predicted"/>
<organism evidence="11">
    <name type="scientific">mine drainage metagenome</name>
    <dbReference type="NCBI Taxonomy" id="410659"/>
    <lineage>
        <taxon>unclassified sequences</taxon>
        <taxon>metagenomes</taxon>
        <taxon>ecological metagenomes</taxon>
    </lineage>
</organism>
<dbReference type="InterPro" id="IPR000531">
    <property type="entry name" value="Beta-barrel_TonB"/>
</dbReference>
<feature type="domain" description="TonB-dependent receptor-like beta-barrel" evidence="10">
    <location>
        <begin position="2"/>
        <end position="85"/>
    </location>
</feature>
<evidence type="ECO:0000256" key="6">
    <source>
        <dbReference type="ARBA" id="ARBA00023065"/>
    </source>
</evidence>
<evidence type="ECO:0000256" key="8">
    <source>
        <dbReference type="ARBA" id="ARBA00023136"/>
    </source>
</evidence>